<accession>A0A2K3UUM3</accession>
<name>A0A2K3UUM3_9DEIO</name>
<dbReference type="OrthoDB" id="74073at2"/>
<keyword evidence="2" id="KW-1185">Reference proteome</keyword>
<dbReference type="EMBL" id="PPPD01000001">
    <property type="protein sequence ID" value="PNY80235.1"/>
    <property type="molecule type" value="Genomic_DNA"/>
</dbReference>
<organism evidence="1 2">
    <name type="scientific">Deinococcus koreensis</name>
    <dbReference type="NCBI Taxonomy" id="2054903"/>
    <lineage>
        <taxon>Bacteria</taxon>
        <taxon>Thermotogati</taxon>
        <taxon>Deinococcota</taxon>
        <taxon>Deinococci</taxon>
        <taxon>Deinococcales</taxon>
        <taxon>Deinococcaceae</taxon>
        <taxon>Deinococcus</taxon>
    </lineage>
</organism>
<dbReference type="AlphaFoldDB" id="A0A2K3UUM3"/>
<evidence type="ECO:0000313" key="1">
    <source>
        <dbReference type="EMBL" id="PNY80235.1"/>
    </source>
</evidence>
<proteinExistence type="predicted"/>
<evidence type="ECO:0000313" key="2">
    <source>
        <dbReference type="Proteomes" id="UP000236379"/>
    </source>
</evidence>
<gene>
    <name evidence="1" type="ORF">CVO96_01650</name>
</gene>
<reference evidence="1 2" key="1">
    <citation type="submission" date="2018-01" db="EMBL/GenBank/DDBJ databases">
        <title>Deinococcus koreensis sp. nov., a radiation-resistant bacterium isolated from river water.</title>
        <authorList>
            <person name="Choi A."/>
        </authorList>
    </citation>
    <scope>NUCLEOTIDE SEQUENCE [LARGE SCALE GENOMIC DNA]</scope>
    <source>
        <strain evidence="1 2">SJW1-2</strain>
    </source>
</reference>
<dbReference type="RefSeq" id="WP_103309602.1">
    <property type="nucleotide sequence ID" value="NZ_PPPD01000001.1"/>
</dbReference>
<protein>
    <submittedName>
        <fullName evidence="1">Uncharacterized protein</fullName>
    </submittedName>
</protein>
<sequence length="62" mass="6831">MPTREFLMRRNALWQQLRLLSPGSPDFEGAVRDLCALTGWKRERVLAGLGLSPAELPPGSPA</sequence>
<dbReference type="Proteomes" id="UP000236379">
    <property type="component" value="Unassembled WGS sequence"/>
</dbReference>
<comment type="caution">
    <text evidence="1">The sequence shown here is derived from an EMBL/GenBank/DDBJ whole genome shotgun (WGS) entry which is preliminary data.</text>
</comment>